<dbReference type="GO" id="GO:0008237">
    <property type="term" value="F:metallopeptidase activity"/>
    <property type="evidence" value="ECO:0007669"/>
    <property type="project" value="InterPro"/>
</dbReference>
<feature type="domain" description="Peptidase M1 membrane alanine aminopeptidase" evidence="2">
    <location>
        <begin position="868"/>
        <end position="1063"/>
    </location>
</feature>
<feature type="transmembrane region" description="Helical" evidence="1">
    <location>
        <begin position="529"/>
        <end position="547"/>
    </location>
</feature>
<keyword evidence="1" id="KW-1133">Transmembrane helix</keyword>
<dbReference type="RefSeq" id="WP_091334717.1">
    <property type="nucleotide sequence ID" value="NZ_FNYC01000002.1"/>
</dbReference>
<feature type="transmembrane region" description="Helical" evidence="1">
    <location>
        <begin position="477"/>
        <end position="496"/>
    </location>
</feature>
<gene>
    <name evidence="3" type="ORF">SAMN04487997_1224</name>
</gene>
<feature type="transmembrane region" description="Helical" evidence="1">
    <location>
        <begin position="320"/>
        <end position="343"/>
    </location>
</feature>
<sequence>MLGAILRFEWRQQWRAPLFWIMALAFGALAFAVASTDAVMIGGASGNVLRNAPMVVVRLISAFTIFGMLAAGAFVAGAALRDFDHNTAELVFATPVSRGAYLGGRLAAGYLAVVAIMLAVALGVASGSAMPWIDPARLGPADWHGYAWAFGVMVLPDMLFVATLLFLLATVTHSLLATYIGIIAFIVLLSLSGLLARDVDHHVIAAMLDPFANRTLGIVTRYWSADELNHRLPPLEGLLLWNRLLWLGVSVLLAGAAYALFRTNREGLRLPRRRLRTEPPLLRPAAGAARVAMPPVKLAYDLRARLAQLRTLLAFDLGQVLRGVPFLVMLVFGLVNLLFALAFNGEIYGTATYPVTHSVITTVQGSFQWLLAIIVTFYAGELAWRERDRHTAEVVDAFPLPDALALAARLLALVAVVLAYLLIGDLVGIGWQLGHGYTRLEVGLYLATLGLDASPFVLLAVLMLLFQTLAGSKFMGYLLGIVWLVSSLIGFPLLHWEHNLLIYGHTPSVPYSDMNGFGHYLAGALWFDLYWGFAAVALLVVAALFNVRGTGQSWRERLLEARARLRRPAATALGLALAGFVLSGAWIFYNTDVLNHYQSSEQAKRKRADYEKAYAKYKGLAQPRISAVKTDVDIYPHQRKLAIRGHYTLVNRTAGPIGALHVNFDTDFTVKSLSFAPHETVSDDKRLGYAIYRLKTPLAPGASMAFDFDIEYAPRGFTNEPSGQFLAGNGTFFNSNVLPHFGYQSGVQLTDRSDRRRYGLPPDVPRMPRLGDRQALGDNYVSNDADWIDFSTTVSTAADQIALAPGYLRKTWTANGRRYFTYTADRPMLDFFAWLSARYAVKKDSYEGVAIEVYYNPAHAWNVDRMIQATKDALAYYQAHFTPYQYRQVRILEFPNYASFAQSFANTIPYSESLGFIADLRDPSKIDYVYYVTAHEVAHQWWAHQVIGAHMQGSTMLSESLAQYSALMVMKHRYGADQMRKFLKYELDKYLMSRATETLAEEPLAKVEDQQYIHYNKGSLVFYALQDYVGEDTLDRLLRQFLLAWQFRGPPYPSSQDFMDTLSDGLDPKWRGLLDDLFWKITLFDNRISAATAKKLPDGRYEVTLKVHAGKVHVDGTGRETPATPDVPIEIGVFAASPGKGRDGKPLYLEKRMLPAGDSSLTVTVTGTPAEAGIDPFNELIDRVSGDNRRPVTLP</sequence>
<feature type="transmembrane region" description="Helical" evidence="1">
    <location>
        <begin position="100"/>
        <end position="125"/>
    </location>
</feature>
<feature type="transmembrane region" description="Helical" evidence="1">
    <location>
        <begin position="363"/>
        <end position="384"/>
    </location>
</feature>
<dbReference type="Pfam" id="PF01433">
    <property type="entry name" value="Peptidase_M1"/>
    <property type="match status" value="1"/>
</dbReference>
<feature type="transmembrane region" description="Helical" evidence="1">
    <location>
        <begin position="175"/>
        <end position="196"/>
    </location>
</feature>
<feature type="transmembrane region" description="Helical" evidence="1">
    <location>
        <begin position="55"/>
        <end position="80"/>
    </location>
</feature>
<keyword evidence="1" id="KW-0812">Transmembrane</keyword>
<feature type="transmembrane region" description="Helical" evidence="1">
    <location>
        <begin position="20"/>
        <end position="43"/>
    </location>
</feature>
<evidence type="ECO:0000313" key="4">
    <source>
        <dbReference type="Proteomes" id="UP000199420"/>
    </source>
</evidence>
<evidence type="ECO:0000313" key="3">
    <source>
        <dbReference type="EMBL" id="SEI62152.1"/>
    </source>
</evidence>
<dbReference type="EMBL" id="FNYC01000002">
    <property type="protein sequence ID" value="SEI62152.1"/>
    <property type="molecule type" value="Genomic_DNA"/>
</dbReference>
<dbReference type="Proteomes" id="UP000199420">
    <property type="component" value="Unassembled WGS sequence"/>
</dbReference>
<dbReference type="OrthoDB" id="100605at2"/>
<reference evidence="3 4" key="1">
    <citation type="submission" date="2016-10" db="EMBL/GenBank/DDBJ databases">
        <authorList>
            <person name="de Groot N.N."/>
        </authorList>
    </citation>
    <scope>NUCLEOTIDE SEQUENCE [LARGE SCALE GENOMIC DNA]</scope>
    <source>
        <strain evidence="3 4">DSM 26515</strain>
    </source>
</reference>
<dbReference type="STRING" id="529704.SAMN02927913_1139"/>
<protein>
    <submittedName>
        <fullName evidence="3">Peptidase family M1</fullName>
    </submittedName>
</protein>
<accession>A0A1H6SFE2</accession>
<dbReference type="InterPro" id="IPR027268">
    <property type="entry name" value="Peptidase_M4/M1_CTD_sf"/>
</dbReference>
<dbReference type="SUPFAM" id="SSF55486">
    <property type="entry name" value="Metalloproteases ('zincins'), catalytic domain"/>
    <property type="match status" value="1"/>
</dbReference>
<feature type="transmembrane region" description="Helical" evidence="1">
    <location>
        <begin position="443"/>
        <end position="465"/>
    </location>
</feature>
<evidence type="ECO:0000256" key="1">
    <source>
        <dbReference type="SAM" id="Phobius"/>
    </source>
</evidence>
<dbReference type="InterPro" id="IPR014782">
    <property type="entry name" value="Peptidase_M1_dom"/>
</dbReference>
<proteinExistence type="predicted"/>
<evidence type="ECO:0000259" key="2">
    <source>
        <dbReference type="Pfam" id="PF01433"/>
    </source>
</evidence>
<feature type="transmembrane region" description="Helical" evidence="1">
    <location>
        <begin position="568"/>
        <end position="589"/>
    </location>
</feature>
<keyword evidence="1" id="KW-0472">Membrane</keyword>
<feature type="transmembrane region" description="Helical" evidence="1">
    <location>
        <begin position="146"/>
        <end position="169"/>
    </location>
</feature>
<dbReference type="AlphaFoldDB" id="A0A1H6SFE2"/>
<keyword evidence="4" id="KW-1185">Reference proteome</keyword>
<dbReference type="Gene3D" id="1.10.390.10">
    <property type="entry name" value="Neutral Protease Domain 2"/>
    <property type="match status" value="1"/>
</dbReference>
<feature type="transmembrane region" description="Helical" evidence="1">
    <location>
        <begin position="404"/>
        <end position="423"/>
    </location>
</feature>
<feature type="transmembrane region" description="Helical" evidence="1">
    <location>
        <begin position="244"/>
        <end position="261"/>
    </location>
</feature>
<organism evidence="3 4">
    <name type="scientific">Frateuria terrea</name>
    <dbReference type="NCBI Taxonomy" id="529704"/>
    <lineage>
        <taxon>Bacteria</taxon>
        <taxon>Pseudomonadati</taxon>
        <taxon>Pseudomonadota</taxon>
        <taxon>Gammaproteobacteria</taxon>
        <taxon>Lysobacterales</taxon>
        <taxon>Rhodanobacteraceae</taxon>
        <taxon>Frateuria</taxon>
    </lineage>
</organism>
<name>A0A1H6SFE2_9GAMM</name>
<dbReference type="GO" id="GO:0008270">
    <property type="term" value="F:zinc ion binding"/>
    <property type="evidence" value="ECO:0007669"/>
    <property type="project" value="InterPro"/>
</dbReference>